<name>A0A6V8LG28_9ACTN</name>
<dbReference type="Proteomes" id="UP000482960">
    <property type="component" value="Unassembled WGS sequence"/>
</dbReference>
<keyword evidence="1" id="KW-0812">Transmembrane</keyword>
<dbReference type="EMBL" id="BLPG01000001">
    <property type="protein sequence ID" value="GFJ93017.1"/>
    <property type="molecule type" value="Genomic_DNA"/>
</dbReference>
<evidence type="ECO:0000256" key="1">
    <source>
        <dbReference type="SAM" id="Phobius"/>
    </source>
</evidence>
<dbReference type="InterPro" id="IPR012551">
    <property type="entry name" value="DUF1707_SHOCT-like"/>
</dbReference>
<organism evidence="3 4">
    <name type="scientific">Phytohabitans rumicis</name>
    <dbReference type="NCBI Taxonomy" id="1076125"/>
    <lineage>
        <taxon>Bacteria</taxon>
        <taxon>Bacillati</taxon>
        <taxon>Actinomycetota</taxon>
        <taxon>Actinomycetes</taxon>
        <taxon>Micromonosporales</taxon>
        <taxon>Micromonosporaceae</taxon>
    </lineage>
</organism>
<feature type="transmembrane region" description="Helical" evidence="1">
    <location>
        <begin position="67"/>
        <end position="84"/>
    </location>
</feature>
<evidence type="ECO:0000313" key="4">
    <source>
        <dbReference type="Proteomes" id="UP000482960"/>
    </source>
</evidence>
<reference evidence="3 4" key="1">
    <citation type="submission" date="2020-03" db="EMBL/GenBank/DDBJ databases">
        <title>Whole genome shotgun sequence of Phytohabitans rumicis NBRC 108638.</title>
        <authorList>
            <person name="Komaki H."/>
            <person name="Tamura T."/>
        </authorList>
    </citation>
    <scope>NUCLEOTIDE SEQUENCE [LARGE SCALE GENOMIC DNA]</scope>
    <source>
        <strain evidence="3 4">NBRC 108638</strain>
    </source>
</reference>
<gene>
    <name evidence="3" type="ORF">Prum_066590</name>
</gene>
<sequence>MAHILRAAMTEGRLDLTEGEQRLAAAYAATFRDELAPLAADLPDGGRRALAETPEARAFARRLMRRHVGGVAFVAVILVGLWALSGAHFFWPVIPLAFLFFGVARHAAWHRHYAHRRMWHGPPWR</sequence>
<keyword evidence="1" id="KW-0472">Membrane</keyword>
<reference evidence="3 4" key="2">
    <citation type="submission" date="2020-03" db="EMBL/GenBank/DDBJ databases">
        <authorList>
            <person name="Ichikawa N."/>
            <person name="Kimura A."/>
            <person name="Kitahashi Y."/>
            <person name="Uohara A."/>
        </authorList>
    </citation>
    <scope>NUCLEOTIDE SEQUENCE [LARGE SCALE GENOMIC DNA]</scope>
    <source>
        <strain evidence="3 4">NBRC 108638</strain>
    </source>
</reference>
<feature type="domain" description="DUF1707" evidence="2">
    <location>
        <begin position="2"/>
        <end position="43"/>
    </location>
</feature>
<comment type="caution">
    <text evidence="3">The sequence shown here is derived from an EMBL/GenBank/DDBJ whole genome shotgun (WGS) entry which is preliminary data.</text>
</comment>
<proteinExistence type="predicted"/>
<protein>
    <recommendedName>
        <fullName evidence="2">DUF1707 domain-containing protein</fullName>
    </recommendedName>
</protein>
<evidence type="ECO:0000259" key="2">
    <source>
        <dbReference type="Pfam" id="PF08044"/>
    </source>
</evidence>
<evidence type="ECO:0000313" key="3">
    <source>
        <dbReference type="EMBL" id="GFJ93017.1"/>
    </source>
</evidence>
<keyword evidence="4" id="KW-1185">Reference proteome</keyword>
<feature type="transmembrane region" description="Helical" evidence="1">
    <location>
        <begin position="90"/>
        <end position="108"/>
    </location>
</feature>
<accession>A0A6V8LG28</accession>
<keyword evidence="1" id="KW-1133">Transmembrane helix</keyword>
<dbReference type="Pfam" id="PF08044">
    <property type="entry name" value="DUF1707"/>
    <property type="match status" value="1"/>
</dbReference>
<dbReference type="AlphaFoldDB" id="A0A6V8LG28"/>